<comment type="similarity">
    <text evidence="1">Belongs to the short-chain dehydrogenases/reductases (SDR) family.</text>
</comment>
<dbReference type="Gene3D" id="3.40.50.720">
    <property type="entry name" value="NAD(P)-binding Rossmann-like Domain"/>
    <property type="match status" value="1"/>
</dbReference>
<dbReference type="RefSeq" id="WP_311662979.1">
    <property type="nucleotide sequence ID" value="NZ_JAVRHT010000015.1"/>
</dbReference>
<evidence type="ECO:0000256" key="1">
    <source>
        <dbReference type="ARBA" id="ARBA00006484"/>
    </source>
</evidence>
<dbReference type="Proteomes" id="UP001267426">
    <property type="component" value="Unassembled WGS sequence"/>
</dbReference>
<dbReference type="PANTHER" id="PTHR24320">
    <property type="entry name" value="RETINOL DEHYDROGENASE"/>
    <property type="match status" value="1"/>
</dbReference>
<keyword evidence="2" id="KW-0560">Oxidoreductase</keyword>
<keyword evidence="5" id="KW-1185">Reference proteome</keyword>
<accession>A0ABU3BQS6</accession>
<sequence>MPSRSWTAADIPDLTGRTAVVTGANSGLGLETTRELARKGAHVVMACRNEGKAKHARAEVRRDVPDAAVDVEVLDLASLDSVRDFAERFGSGYGRLDLLYCNAGVMAIPRSETDDGFETQFGVNVLGHFALAGRLLDALLATDNSRVVWLSSLAAWSGSISFDDLQGRESYGRWSAYNQSKLADLMLALEMNRRLQNAGSTTLSLSAHPGLSNTNLQQTSAEESDSVLEKALYGLGMDRVAMTAAEGALPQLRAGTDPFARGGALFGPRHKMWGRPVEVNPPGGALSLGTRARLWAECERLTSVPMLSD</sequence>
<dbReference type="NCBIfam" id="NF004846">
    <property type="entry name" value="PRK06197.1"/>
    <property type="match status" value="1"/>
</dbReference>
<dbReference type="InterPro" id="IPR002347">
    <property type="entry name" value="SDR_fam"/>
</dbReference>
<dbReference type="PANTHER" id="PTHR24320:SF148">
    <property type="entry name" value="NAD(P)-BINDING ROSSMANN-FOLD SUPERFAMILY PROTEIN"/>
    <property type="match status" value="1"/>
</dbReference>
<dbReference type="InterPro" id="IPR036291">
    <property type="entry name" value="NAD(P)-bd_dom_sf"/>
</dbReference>
<gene>
    <name evidence="4" type="ORF">RM540_07725</name>
</gene>
<dbReference type="EMBL" id="JAVRHT010000015">
    <property type="protein sequence ID" value="MDT0631637.1"/>
    <property type="molecule type" value="Genomic_DNA"/>
</dbReference>
<protein>
    <submittedName>
        <fullName evidence="4">Oxidoreductase</fullName>
    </submittedName>
</protein>
<organism evidence="4 5">
    <name type="scientific">Rubrivirga litoralis</name>
    <dbReference type="NCBI Taxonomy" id="3075598"/>
    <lineage>
        <taxon>Bacteria</taxon>
        <taxon>Pseudomonadati</taxon>
        <taxon>Rhodothermota</taxon>
        <taxon>Rhodothermia</taxon>
        <taxon>Rhodothermales</taxon>
        <taxon>Rubricoccaceae</taxon>
        <taxon>Rubrivirga</taxon>
    </lineage>
</organism>
<evidence type="ECO:0000256" key="2">
    <source>
        <dbReference type="ARBA" id="ARBA00023002"/>
    </source>
</evidence>
<feature type="compositionally biased region" description="Polar residues" evidence="3">
    <location>
        <begin position="203"/>
        <end position="221"/>
    </location>
</feature>
<name>A0ABU3BQS6_9BACT</name>
<evidence type="ECO:0000313" key="4">
    <source>
        <dbReference type="EMBL" id="MDT0631637.1"/>
    </source>
</evidence>
<dbReference type="SUPFAM" id="SSF51735">
    <property type="entry name" value="NAD(P)-binding Rossmann-fold domains"/>
    <property type="match status" value="1"/>
</dbReference>
<evidence type="ECO:0000313" key="5">
    <source>
        <dbReference type="Proteomes" id="UP001267426"/>
    </source>
</evidence>
<dbReference type="PRINTS" id="PR00081">
    <property type="entry name" value="GDHRDH"/>
</dbReference>
<dbReference type="Pfam" id="PF00106">
    <property type="entry name" value="adh_short"/>
    <property type="match status" value="1"/>
</dbReference>
<reference evidence="4 5" key="1">
    <citation type="submission" date="2023-09" db="EMBL/GenBank/DDBJ databases">
        <authorList>
            <person name="Rey-Velasco X."/>
        </authorList>
    </citation>
    <scope>NUCLEOTIDE SEQUENCE [LARGE SCALE GENOMIC DNA]</scope>
    <source>
        <strain evidence="4 5">F394</strain>
    </source>
</reference>
<feature type="region of interest" description="Disordered" evidence="3">
    <location>
        <begin position="203"/>
        <end position="222"/>
    </location>
</feature>
<comment type="caution">
    <text evidence="4">The sequence shown here is derived from an EMBL/GenBank/DDBJ whole genome shotgun (WGS) entry which is preliminary data.</text>
</comment>
<dbReference type="CDD" id="cd05327">
    <property type="entry name" value="retinol-DH_like_SDR_c_like"/>
    <property type="match status" value="1"/>
</dbReference>
<evidence type="ECO:0000256" key="3">
    <source>
        <dbReference type="SAM" id="MobiDB-lite"/>
    </source>
</evidence>
<proteinExistence type="inferred from homology"/>